<dbReference type="NCBIfam" id="TIGR02937">
    <property type="entry name" value="sigma70-ECF"/>
    <property type="match status" value="1"/>
</dbReference>
<dbReference type="GO" id="GO:0003677">
    <property type="term" value="F:DNA binding"/>
    <property type="evidence" value="ECO:0007669"/>
    <property type="project" value="UniProtKB-KW"/>
</dbReference>
<dbReference type="Pfam" id="PF08281">
    <property type="entry name" value="Sigma70_r4_2"/>
    <property type="match status" value="1"/>
</dbReference>
<dbReference type="InterPro" id="IPR013249">
    <property type="entry name" value="RNA_pol_sigma70_r4_t2"/>
</dbReference>
<dbReference type="PANTHER" id="PTHR30385:SF1">
    <property type="entry name" value="RNA POLYMERASE SIGMA-H FACTOR"/>
    <property type="match status" value="1"/>
</dbReference>
<dbReference type="SUPFAM" id="SSF46894">
    <property type="entry name" value="C-terminal effector domain of the bipartite response regulators"/>
    <property type="match status" value="1"/>
</dbReference>
<keyword evidence="5" id="KW-0238">DNA-binding</keyword>
<evidence type="ECO:0000256" key="4">
    <source>
        <dbReference type="ARBA" id="ARBA00023082"/>
    </source>
</evidence>
<proteinExistence type="inferred from homology"/>
<name>A0A645ELW2_9ZZZZ</name>
<dbReference type="GO" id="GO:0006352">
    <property type="term" value="P:DNA-templated transcription initiation"/>
    <property type="evidence" value="ECO:0007669"/>
    <property type="project" value="InterPro"/>
</dbReference>
<gene>
    <name evidence="11" type="primary">sigH_25</name>
    <name evidence="11" type="ORF">SDC9_150004</name>
</gene>
<evidence type="ECO:0000256" key="7">
    <source>
        <dbReference type="ARBA" id="ARBA00024701"/>
    </source>
</evidence>
<dbReference type="AlphaFoldDB" id="A0A645ELW2"/>
<comment type="caution">
    <text evidence="11">The sequence shown here is derived from an EMBL/GenBank/DDBJ whole genome shotgun (WGS) entry which is preliminary data.</text>
</comment>
<dbReference type="NCBIfam" id="NF006148">
    <property type="entry name" value="PRK08295.1-5"/>
    <property type="match status" value="1"/>
</dbReference>
<feature type="domain" description="RNA polymerase sigma-70 region 2" evidence="9">
    <location>
        <begin position="40"/>
        <end position="109"/>
    </location>
</feature>
<accession>A0A645ELW2</accession>
<dbReference type="PANTHER" id="PTHR30385">
    <property type="entry name" value="SIGMA FACTOR F FLAGELLAR"/>
    <property type="match status" value="1"/>
</dbReference>
<keyword evidence="4" id="KW-0731">Sigma factor</keyword>
<evidence type="ECO:0000256" key="5">
    <source>
        <dbReference type="ARBA" id="ARBA00023125"/>
    </source>
</evidence>
<keyword evidence="3" id="KW-0805">Transcription regulation</keyword>
<evidence type="ECO:0000313" key="11">
    <source>
        <dbReference type="EMBL" id="MPN02787.1"/>
    </source>
</evidence>
<sequence>MGEVIERDNTEFAGGNYIEFDDEKLVTLAQEGDENAEEFLIRKYKDVVRSKAHLYFMVGADSEDIVQEGMIGIFKAIRSYNKSKQASFHTFAEICINRQIITAIKRATRLKHSPLNTSVSLSKPLSDTEPDTTLEETLSSDSNTDPEALFLLKEDMGYIEGNGAEIFSDLELSVWNEYLKGRSYLQIAEITGRSPKAIDNAIQRTKRKLELYLGR</sequence>
<dbReference type="InterPro" id="IPR016371">
    <property type="entry name" value="RNA_pol_sigma-H_factor"/>
</dbReference>
<evidence type="ECO:0000256" key="2">
    <source>
        <dbReference type="ARBA" id="ARBA00021245"/>
    </source>
</evidence>
<dbReference type="PIRSF" id="PIRSF002939">
    <property type="entry name" value="RNA_polymerase_sigma-H_factor"/>
    <property type="match status" value="1"/>
</dbReference>
<evidence type="ECO:0000259" key="10">
    <source>
        <dbReference type="Pfam" id="PF08281"/>
    </source>
</evidence>
<dbReference type="Pfam" id="PF04542">
    <property type="entry name" value="Sigma70_r2"/>
    <property type="match status" value="1"/>
</dbReference>
<dbReference type="InterPro" id="IPR007627">
    <property type="entry name" value="RNA_pol_sigma70_r2"/>
</dbReference>
<dbReference type="EMBL" id="VSSQ01048739">
    <property type="protein sequence ID" value="MPN02787.1"/>
    <property type="molecule type" value="Genomic_DNA"/>
</dbReference>
<organism evidence="11">
    <name type="scientific">bioreactor metagenome</name>
    <dbReference type="NCBI Taxonomy" id="1076179"/>
    <lineage>
        <taxon>unclassified sequences</taxon>
        <taxon>metagenomes</taxon>
        <taxon>ecological metagenomes</taxon>
    </lineage>
</organism>
<dbReference type="InterPro" id="IPR013325">
    <property type="entry name" value="RNA_pol_sigma_r2"/>
</dbReference>
<evidence type="ECO:0000256" key="1">
    <source>
        <dbReference type="ARBA" id="ARBA00007788"/>
    </source>
</evidence>
<dbReference type="GO" id="GO:0016987">
    <property type="term" value="F:sigma factor activity"/>
    <property type="evidence" value="ECO:0007669"/>
    <property type="project" value="UniProtKB-KW"/>
</dbReference>
<feature type="domain" description="RNA polymerase sigma factor 70 region 4 type 2" evidence="10">
    <location>
        <begin position="178"/>
        <end position="209"/>
    </location>
</feature>
<dbReference type="Gene3D" id="1.20.120.1810">
    <property type="match status" value="1"/>
</dbReference>
<dbReference type="NCBIfam" id="NF006147">
    <property type="entry name" value="PRK08295.1-4"/>
    <property type="match status" value="1"/>
</dbReference>
<evidence type="ECO:0000256" key="3">
    <source>
        <dbReference type="ARBA" id="ARBA00023015"/>
    </source>
</evidence>
<evidence type="ECO:0000256" key="6">
    <source>
        <dbReference type="ARBA" id="ARBA00023163"/>
    </source>
</evidence>
<dbReference type="NCBIfam" id="NF006145">
    <property type="entry name" value="PRK08295.1-2"/>
    <property type="match status" value="1"/>
</dbReference>
<protein>
    <recommendedName>
        <fullName evidence="2">RNA polymerase sigma factor SigS</fullName>
    </recommendedName>
</protein>
<comment type="function">
    <text evidence="7">Sigma factors are initiation factors that promote the attachment of RNA polymerase to specific initiation sites and are then released. Sigma-S contributes to the protection against external stress, thus playing a role in cellular fitness and survival.</text>
</comment>
<evidence type="ECO:0000259" key="9">
    <source>
        <dbReference type="Pfam" id="PF04542"/>
    </source>
</evidence>
<dbReference type="InterPro" id="IPR016032">
    <property type="entry name" value="Sig_transdc_resp-reg_C-effctor"/>
</dbReference>
<feature type="region of interest" description="Disordered" evidence="8">
    <location>
        <begin position="118"/>
        <end position="142"/>
    </location>
</feature>
<evidence type="ECO:0000256" key="8">
    <source>
        <dbReference type="SAM" id="MobiDB-lite"/>
    </source>
</evidence>
<comment type="similarity">
    <text evidence="1">Belongs to the sigma-70 factor family.</text>
</comment>
<dbReference type="SUPFAM" id="SSF88946">
    <property type="entry name" value="Sigma2 domain of RNA polymerase sigma factors"/>
    <property type="match status" value="1"/>
</dbReference>
<dbReference type="InterPro" id="IPR014284">
    <property type="entry name" value="RNA_pol_sigma-70_dom"/>
</dbReference>
<keyword evidence="6" id="KW-0804">Transcription</keyword>
<reference evidence="11" key="1">
    <citation type="submission" date="2019-08" db="EMBL/GenBank/DDBJ databases">
        <authorList>
            <person name="Kucharzyk K."/>
            <person name="Murdoch R.W."/>
            <person name="Higgins S."/>
            <person name="Loffler F."/>
        </authorList>
    </citation>
    <scope>NUCLEOTIDE SEQUENCE</scope>
</reference>